<evidence type="ECO:0000256" key="1">
    <source>
        <dbReference type="ARBA" id="ARBA00005953"/>
    </source>
</evidence>
<comment type="caution">
    <text evidence="3">The sequence shown here is derived from an EMBL/GenBank/DDBJ whole genome shotgun (WGS) entry which is preliminary data.</text>
</comment>
<dbReference type="Proteomes" id="UP000322918">
    <property type="component" value="Unassembled WGS sequence"/>
</dbReference>
<dbReference type="InterPro" id="IPR006684">
    <property type="entry name" value="YbgC/YbaW"/>
</dbReference>
<evidence type="ECO:0000256" key="2">
    <source>
        <dbReference type="ARBA" id="ARBA00022801"/>
    </source>
</evidence>
<comment type="similarity">
    <text evidence="1">Belongs to the 4-hydroxybenzoyl-CoA thioesterase family.</text>
</comment>
<dbReference type="OrthoDB" id="9800856at2"/>
<keyword evidence="2" id="KW-0378">Hydrolase</keyword>
<protein>
    <submittedName>
        <fullName evidence="3">Acyl-CoA thioesterase</fullName>
    </submittedName>
</protein>
<reference evidence="3 4" key="1">
    <citation type="submission" date="2019-09" db="EMBL/GenBank/DDBJ databases">
        <title>Pararcticibacter amylolyticus gen. nov., sp. nov., isolated from a rottenly hemp rope, and reclassification of Pedobacter tournemirensis as Pararcticibacter tournemirensis comb. nov.</title>
        <authorList>
            <person name="Cai Y."/>
        </authorList>
    </citation>
    <scope>NUCLEOTIDE SEQUENCE [LARGE SCALE GENOMIC DNA]</scope>
    <source>
        <strain evidence="3 4">TF5-37.2-LB10</strain>
    </source>
</reference>
<dbReference type="PANTHER" id="PTHR31793">
    <property type="entry name" value="4-HYDROXYBENZOYL-COA THIOESTERASE FAMILY MEMBER"/>
    <property type="match status" value="1"/>
</dbReference>
<dbReference type="CDD" id="cd00586">
    <property type="entry name" value="4HBT"/>
    <property type="match status" value="1"/>
</dbReference>
<dbReference type="NCBIfam" id="TIGR00051">
    <property type="entry name" value="YbgC/FadM family acyl-CoA thioesterase"/>
    <property type="match status" value="1"/>
</dbReference>
<dbReference type="InterPro" id="IPR029069">
    <property type="entry name" value="HotDog_dom_sf"/>
</dbReference>
<dbReference type="Gene3D" id="3.10.129.10">
    <property type="entry name" value="Hotdog Thioesterase"/>
    <property type="match status" value="1"/>
</dbReference>
<evidence type="ECO:0000313" key="4">
    <source>
        <dbReference type="Proteomes" id="UP000322918"/>
    </source>
</evidence>
<dbReference type="PIRSF" id="PIRSF003230">
    <property type="entry name" value="YbgC"/>
    <property type="match status" value="1"/>
</dbReference>
<dbReference type="InterPro" id="IPR050563">
    <property type="entry name" value="4-hydroxybenzoyl-CoA_TE"/>
</dbReference>
<dbReference type="SUPFAM" id="SSF54637">
    <property type="entry name" value="Thioesterase/thiol ester dehydrase-isomerase"/>
    <property type="match status" value="1"/>
</dbReference>
<dbReference type="PANTHER" id="PTHR31793:SF27">
    <property type="entry name" value="NOVEL THIOESTERASE SUPERFAMILY DOMAIN AND SAPOSIN A-TYPE DOMAIN CONTAINING PROTEIN (0610012H03RIK)"/>
    <property type="match status" value="1"/>
</dbReference>
<proteinExistence type="inferred from homology"/>
<dbReference type="RefSeq" id="WP_141815186.1">
    <property type="nucleotide sequence ID" value="NZ_VFPL01000001.1"/>
</dbReference>
<dbReference type="GO" id="GO:0047617">
    <property type="term" value="F:fatty acyl-CoA hydrolase activity"/>
    <property type="evidence" value="ECO:0007669"/>
    <property type="project" value="TreeGrafter"/>
</dbReference>
<dbReference type="AlphaFoldDB" id="A0A5M9HDK3"/>
<organism evidence="3 4">
    <name type="scientific">Arcticibacter tournemirensis</name>
    <dbReference type="NCBI Taxonomy" id="699437"/>
    <lineage>
        <taxon>Bacteria</taxon>
        <taxon>Pseudomonadati</taxon>
        <taxon>Bacteroidota</taxon>
        <taxon>Sphingobacteriia</taxon>
        <taxon>Sphingobacteriales</taxon>
        <taxon>Sphingobacteriaceae</taxon>
        <taxon>Arcticibacter</taxon>
    </lineage>
</organism>
<dbReference type="Pfam" id="PF13279">
    <property type="entry name" value="4HBT_2"/>
    <property type="match status" value="1"/>
</dbReference>
<keyword evidence="4" id="KW-1185">Reference proteome</keyword>
<dbReference type="EMBL" id="VWNE01000012">
    <property type="protein sequence ID" value="KAA8483414.1"/>
    <property type="molecule type" value="Genomic_DNA"/>
</dbReference>
<accession>A0A5M9HDK3</accession>
<evidence type="ECO:0000313" key="3">
    <source>
        <dbReference type="EMBL" id="KAA8483414.1"/>
    </source>
</evidence>
<sequence>MISFSTKLRVQYCDTDQMSFAHHSNYVKYFELARLELLRSIGVSYVSIEEAGFILPVVDVKIHYIKPAFYDDELLIETRLPALKGARIVFLYHVTNQHGKLICEGETTLAFAGKVNKRACHPPAFFINAVHNAEVAV</sequence>
<name>A0A5M9HDK3_9SPHI</name>
<gene>
    <name evidence="3" type="ORF">F1649_09510</name>
</gene>